<accession>A0A9D9HUJ2</accession>
<dbReference type="AlphaFoldDB" id="A0A9D9HUJ2"/>
<gene>
    <name evidence="1" type="ORF">IAA73_07475</name>
</gene>
<dbReference type="Proteomes" id="UP000823641">
    <property type="component" value="Unassembled WGS sequence"/>
</dbReference>
<organism evidence="1 2">
    <name type="scientific">Candidatus Gallipaludibacter merdavium</name>
    <dbReference type="NCBI Taxonomy" id="2840839"/>
    <lineage>
        <taxon>Bacteria</taxon>
        <taxon>Pseudomonadati</taxon>
        <taxon>Bacteroidota</taxon>
        <taxon>Bacteroidia</taxon>
        <taxon>Bacteroidales</taxon>
        <taxon>Candidatus Gallipaludibacter</taxon>
    </lineage>
</organism>
<name>A0A9D9HUJ2_9BACT</name>
<evidence type="ECO:0000313" key="2">
    <source>
        <dbReference type="Proteomes" id="UP000823641"/>
    </source>
</evidence>
<dbReference type="EMBL" id="JADIMG010000072">
    <property type="protein sequence ID" value="MBO8460153.1"/>
    <property type="molecule type" value="Genomic_DNA"/>
</dbReference>
<evidence type="ECO:0000313" key="1">
    <source>
        <dbReference type="EMBL" id="MBO8460153.1"/>
    </source>
</evidence>
<sequence>MAKVFNNKKGFKVIQVTRGEMLCALSEYGCIGICDNCGSSDCKEGFYIAVLNSWFCSKCFYEWYAGATRYKEDEKFENDKFELYKSVLNVR</sequence>
<reference evidence="1" key="2">
    <citation type="journal article" date="2021" name="PeerJ">
        <title>Extensive microbial diversity within the chicken gut microbiome revealed by metagenomics and culture.</title>
        <authorList>
            <person name="Gilroy R."/>
            <person name="Ravi A."/>
            <person name="Getino M."/>
            <person name="Pursley I."/>
            <person name="Horton D.L."/>
            <person name="Alikhan N.F."/>
            <person name="Baker D."/>
            <person name="Gharbi K."/>
            <person name="Hall N."/>
            <person name="Watson M."/>
            <person name="Adriaenssens E.M."/>
            <person name="Foster-Nyarko E."/>
            <person name="Jarju S."/>
            <person name="Secka A."/>
            <person name="Antonio M."/>
            <person name="Oren A."/>
            <person name="Chaudhuri R.R."/>
            <person name="La Ragione R."/>
            <person name="Hildebrand F."/>
            <person name="Pallen M.J."/>
        </authorList>
    </citation>
    <scope>NUCLEOTIDE SEQUENCE</scope>
    <source>
        <strain evidence="1">G3-3990</strain>
    </source>
</reference>
<comment type="caution">
    <text evidence="1">The sequence shown here is derived from an EMBL/GenBank/DDBJ whole genome shotgun (WGS) entry which is preliminary data.</text>
</comment>
<reference evidence="1" key="1">
    <citation type="submission" date="2020-10" db="EMBL/GenBank/DDBJ databases">
        <authorList>
            <person name="Gilroy R."/>
        </authorList>
    </citation>
    <scope>NUCLEOTIDE SEQUENCE</scope>
    <source>
        <strain evidence="1">G3-3990</strain>
    </source>
</reference>
<protein>
    <submittedName>
        <fullName evidence="1">Demethylase</fullName>
    </submittedName>
</protein>
<proteinExistence type="predicted"/>